<reference evidence="10 11" key="1">
    <citation type="journal article" date="2019" name="Int. J. Syst. Evol. Microbiol.">
        <title>The Global Catalogue of Microorganisms (GCM) 10K type strain sequencing project: providing services to taxonomists for standard genome sequencing and annotation.</title>
        <authorList>
            <consortium name="The Broad Institute Genomics Platform"/>
            <consortium name="The Broad Institute Genome Sequencing Center for Infectious Disease"/>
            <person name="Wu L."/>
            <person name="Ma J."/>
        </authorList>
    </citation>
    <scope>NUCLEOTIDE SEQUENCE [LARGE SCALE GENOMIC DNA]</scope>
    <source>
        <strain evidence="10 11">JCM 4524</strain>
    </source>
</reference>
<dbReference type="Pfam" id="PF04616">
    <property type="entry name" value="Glyco_hydro_43"/>
    <property type="match status" value="1"/>
</dbReference>
<keyword evidence="4" id="KW-0119">Carbohydrate metabolism</keyword>
<feature type="chain" id="PRO_5046688654" evidence="8">
    <location>
        <begin position="18"/>
        <end position="446"/>
    </location>
</feature>
<dbReference type="SMART" id="SM00458">
    <property type="entry name" value="RICIN"/>
    <property type="match status" value="1"/>
</dbReference>
<gene>
    <name evidence="10" type="ORF">GCM10010307_21570</name>
</gene>
<dbReference type="SUPFAM" id="SSF75005">
    <property type="entry name" value="Arabinanase/levansucrase/invertase"/>
    <property type="match status" value="1"/>
</dbReference>
<evidence type="ECO:0000256" key="3">
    <source>
        <dbReference type="ARBA" id="ARBA00022801"/>
    </source>
</evidence>
<accession>A0ABN3QM69</accession>
<feature type="region of interest" description="Disordered" evidence="7">
    <location>
        <begin position="116"/>
        <end position="146"/>
    </location>
</feature>
<dbReference type="SUPFAM" id="SSF50370">
    <property type="entry name" value="Ricin B-like lectins"/>
    <property type="match status" value="1"/>
</dbReference>
<dbReference type="EMBL" id="BAAASJ010000022">
    <property type="protein sequence ID" value="GAA2630122.1"/>
    <property type="molecule type" value="Genomic_DNA"/>
</dbReference>
<keyword evidence="8" id="KW-0732">Signal</keyword>
<evidence type="ECO:0000256" key="5">
    <source>
        <dbReference type="ARBA" id="ARBA00023295"/>
    </source>
</evidence>
<dbReference type="GO" id="GO:0016787">
    <property type="term" value="F:hydrolase activity"/>
    <property type="evidence" value="ECO:0007669"/>
    <property type="project" value="UniProtKB-KW"/>
</dbReference>
<keyword evidence="11" id="KW-1185">Reference proteome</keyword>
<dbReference type="CDD" id="cd23458">
    <property type="entry name" value="beta-trefoil_Ricin_AgaB34-like"/>
    <property type="match status" value="1"/>
</dbReference>
<dbReference type="InterPro" id="IPR000772">
    <property type="entry name" value="Ricin_B_lectin"/>
</dbReference>
<dbReference type="Pfam" id="PF00652">
    <property type="entry name" value="Ricin_B_lectin"/>
    <property type="match status" value="1"/>
</dbReference>
<dbReference type="InterPro" id="IPR023296">
    <property type="entry name" value="Glyco_hydro_beta-prop_sf"/>
</dbReference>
<evidence type="ECO:0000256" key="2">
    <source>
        <dbReference type="ARBA" id="ARBA00022651"/>
    </source>
</evidence>
<feature type="signal peptide" evidence="8">
    <location>
        <begin position="1"/>
        <end position="17"/>
    </location>
</feature>
<keyword evidence="5 6" id="KW-0326">Glycosidase</keyword>
<dbReference type="PROSITE" id="PS50231">
    <property type="entry name" value="RICIN_B_LECTIN"/>
    <property type="match status" value="1"/>
</dbReference>
<evidence type="ECO:0000313" key="11">
    <source>
        <dbReference type="Proteomes" id="UP001500151"/>
    </source>
</evidence>
<keyword evidence="3 6" id="KW-0378">Hydrolase</keyword>
<dbReference type="CDD" id="cd08990">
    <property type="entry name" value="GH43_AXH_like"/>
    <property type="match status" value="1"/>
</dbReference>
<dbReference type="PANTHER" id="PTHR43772:SF2">
    <property type="entry name" value="PUTATIVE (AFU_ORTHOLOGUE AFUA_2G04480)-RELATED"/>
    <property type="match status" value="1"/>
</dbReference>
<evidence type="ECO:0000256" key="4">
    <source>
        <dbReference type="ARBA" id="ARBA00023277"/>
    </source>
</evidence>
<protein>
    <submittedName>
        <fullName evidence="10">Glycoside hydrolase family 43 protein</fullName>
    </submittedName>
</protein>
<evidence type="ECO:0000256" key="1">
    <source>
        <dbReference type="ARBA" id="ARBA00009865"/>
    </source>
</evidence>
<evidence type="ECO:0000256" key="8">
    <source>
        <dbReference type="SAM" id="SignalP"/>
    </source>
</evidence>
<sequence>MVMMITGLLLAGSPAQADNPIDMDRFVADPSAHVFDGRMYIYATDDSDNSGTYWDSKDWRSYSSADGVTWTDHGQVFDLTGFSWANSLAWAPAAAQRNGFYYLYLPTDRNKIGVARSTSPTSGFSDVRGTPLIDTSRDANTGTEPIDPMTFIDDDGQAYLYFGSSRQPKVVRLNADMMSTSGPIMNVTVNGAPGQGFAEAPWMYKRNGLYYFSFSTGWPGQIQYATAPSPLGPFTYRGVALDYVNVNTNHSSILQFNNKWYMVYANKALAGGGSFRRSIAVDYLHYNGDGSIKTVVQTAVGTAGPEGPYETIANRNSGKVMDVRSRSTADGAGIIQWSSSALAANQHWFFRDAGNGYYNVVSRNTGKCLDVQSASRTDGAAVIQWTCTGGTNQQWSLTNVGNYVQLAARHSGKCLDVSGGSTADGTAIIQWTCTGATNQQWTRTTV</sequence>
<dbReference type="InterPro" id="IPR035992">
    <property type="entry name" value="Ricin_B-like_lectins"/>
</dbReference>
<keyword evidence="2" id="KW-0858">Xylan degradation</keyword>
<evidence type="ECO:0000256" key="6">
    <source>
        <dbReference type="RuleBase" id="RU361187"/>
    </source>
</evidence>
<dbReference type="PANTHER" id="PTHR43772">
    <property type="entry name" value="ENDO-1,4-BETA-XYLANASE"/>
    <property type="match status" value="1"/>
</dbReference>
<comment type="similarity">
    <text evidence="1 6">Belongs to the glycosyl hydrolase 43 family.</text>
</comment>
<evidence type="ECO:0000256" key="7">
    <source>
        <dbReference type="SAM" id="MobiDB-lite"/>
    </source>
</evidence>
<organism evidence="10 11">
    <name type="scientific">Streptomyces vastus</name>
    <dbReference type="NCBI Taxonomy" id="285451"/>
    <lineage>
        <taxon>Bacteria</taxon>
        <taxon>Bacillati</taxon>
        <taxon>Actinomycetota</taxon>
        <taxon>Actinomycetes</taxon>
        <taxon>Kitasatosporales</taxon>
        <taxon>Streptomycetaceae</taxon>
        <taxon>Streptomyces</taxon>
    </lineage>
</organism>
<dbReference type="Proteomes" id="UP001500151">
    <property type="component" value="Unassembled WGS sequence"/>
</dbReference>
<feature type="domain" description="Ricin B lectin" evidence="9">
    <location>
        <begin position="307"/>
        <end position="444"/>
    </location>
</feature>
<name>A0ABN3QM69_9ACTN</name>
<keyword evidence="2" id="KW-0624">Polysaccharide degradation</keyword>
<dbReference type="InterPro" id="IPR052176">
    <property type="entry name" value="Glycosyl_Hydrlase_43_Enz"/>
</dbReference>
<evidence type="ECO:0000313" key="10">
    <source>
        <dbReference type="EMBL" id="GAA2630122.1"/>
    </source>
</evidence>
<evidence type="ECO:0000259" key="9">
    <source>
        <dbReference type="SMART" id="SM00458"/>
    </source>
</evidence>
<dbReference type="Gene3D" id="2.115.10.20">
    <property type="entry name" value="Glycosyl hydrolase domain, family 43"/>
    <property type="match status" value="1"/>
</dbReference>
<dbReference type="Gene3D" id="2.80.10.50">
    <property type="match status" value="3"/>
</dbReference>
<dbReference type="InterPro" id="IPR006710">
    <property type="entry name" value="Glyco_hydro_43"/>
</dbReference>
<proteinExistence type="inferred from homology"/>
<comment type="caution">
    <text evidence="10">The sequence shown here is derived from an EMBL/GenBank/DDBJ whole genome shotgun (WGS) entry which is preliminary data.</text>
</comment>